<dbReference type="InParanoid" id="F4RF75"/>
<protein>
    <submittedName>
        <fullName evidence="1">Uncharacterized protein</fullName>
    </submittedName>
</protein>
<organism evidence="2">
    <name type="scientific">Melampsora larici-populina (strain 98AG31 / pathotype 3-4-7)</name>
    <name type="common">Poplar leaf rust fungus</name>
    <dbReference type="NCBI Taxonomy" id="747676"/>
    <lineage>
        <taxon>Eukaryota</taxon>
        <taxon>Fungi</taxon>
        <taxon>Dikarya</taxon>
        <taxon>Basidiomycota</taxon>
        <taxon>Pucciniomycotina</taxon>
        <taxon>Pucciniomycetes</taxon>
        <taxon>Pucciniales</taxon>
        <taxon>Melampsoraceae</taxon>
        <taxon>Melampsora</taxon>
    </lineage>
</organism>
<reference evidence="2" key="1">
    <citation type="journal article" date="2011" name="Proc. Natl. Acad. Sci. U.S.A.">
        <title>Obligate biotrophy features unraveled by the genomic analysis of rust fungi.</title>
        <authorList>
            <person name="Duplessis S."/>
            <person name="Cuomo C.A."/>
            <person name="Lin Y.-C."/>
            <person name="Aerts A."/>
            <person name="Tisserant E."/>
            <person name="Veneault-Fourrey C."/>
            <person name="Joly D.L."/>
            <person name="Hacquard S."/>
            <person name="Amselem J."/>
            <person name="Cantarel B.L."/>
            <person name="Chiu R."/>
            <person name="Coutinho P.M."/>
            <person name="Feau N."/>
            <person name="Field M."/>
            <person name="Frey P."/>
            <person name="Gelhaye E."/>
            <person name="Goldberg J."/>
            <person name="Grabherr M.G."/>
            <person name="Kodira C.D."/>
            <person name="Kohler A."/>
            <person name="Kuees U."/>
            <person name="Lindquist E.A."/>
            <person name="Lucas S.M."/>
            <person name="Mago R."/>
            <person name="Mauceli E."/>
            <person name="Morin E."/>
            <person name="Murat C."/>
            <person name="Pangilinan J.L."/>
            <person name="Park R."/>
            <person name="Pearson M."/>
            <person name="Quesneville H."/>
            <person name="Rouhier N."/>
            <person name="Sakthikumar S."/>
            <person name="Salamov A.A."/>
            <person name="Schmutz J."/>
            <person name="Selles B."/>
            <person name="Shapiro H."/>
            <person name="Tanguay P."/>
            <person name="Tuskan G.A."/>
            <person name="Henrissat B."/>
            <person name="Van de Peer Y."/>
            <person name="Rouze P."/>
            <person name="Ellis J.G."/>
            <person name="Dodds P.N."/>
            <person name="Schein J.E."/>
            <person name="Zhong S."/>
            <person name="Hamelin R.C."/>
            <person name="Grigoriev I.V."/>
            <person name="Szabo L.J."/>
            <person name="Martin F."/>
        </authorList>
    </citation>
    <scope>NUCLEOTIDE SEQUENCE [LARGE SCALE GENOMIC DNA]</scope>
    <source>
        <strain evidence="2">98AG31 / pathotype 3-4-7</strain>
    </source>
</reference>
<evidence type="ECO:0000313" key="1">
    <source>
        <dbReference type="EMBL" id="EGG08983.1"/>
    </source>
</evidence>
<dbReference type="VEuPathDB" id="FungiDB:MELLADRAFT_104582"/>
<keyword evidence="2" id="KW-1185">Reference proteome</keyword>
<dbReference type="GeneID" id="18922327"/>
<dbReference type="Proteomes" id="UP000001072">
    <property type="component" value="Unassembled WGS sequence"/>
</dbReference>
<gene>
    <name evidence="1" type="ORF">MELLADRAFT_104582</name>
</gene>
<dbReference type="EMBL" id="GL883099">
    <property type="protein sequence ID" value="EGG08983.1"/>
    <property type="molecule type" value="Genomic_DNA"/>
</dbReference>
<sequence length="283" mass="32345">MWNDCEHRDISTKAGHRGVLDVDECRQMHDVIRKILFLRGLGPQSLGSKVYSNVEVGRPGLGYFRNKQMMLKAQVYDETTKVIFQPGADSSYQQDDLFNFNHINLMKKPQGTVSDYGKDNFTQRTRDVPYSLNNSKPDIYAAVHFIGSEANPKPPLPNLTEHTEISVKPQIPGCPDHEVLCGRLLVNKPITKTVWQRTQDLINVFLTKALFAEGINQDVYDHGFSTLFNDWGQHEILHWNLAHTIKLDFDNFCVKRQAEHPNQSSPIHQPNLHKLLSNCPFVP</sequence>
<dbReference type="HOGENOM" id="CLU_983800_0_0_1"/>
<accession>F4RF75</accession>
<proteinExistence type="predicted"/>
<dbReference type="RefSeq" id="XP_007407957.1">
    <property type="nucleotide sequence ID" value="XM_007407895.1"/>
</dbReference>
<name>F4RF75_MELLP</name>
<evidence type="ECO:0000313" key="2">
    <source>
        <dbReference type="Proteomes" id="UP000001072"/>
    </source>
</evidence>
<dbReference type="AlphaFoldDB" id="F4RF75"/>
<dbReference type="KEGG" id="mlr:MELLADRAFT_104582"/>